<feature type="transmembrane region" description="Helical" evidence="5">
    <location>
        <begin position="222"/>
        <end position="243"/>
    </location>
</feature>
<feature type="transmembrane region" description="Helical" evidence="5">
    <location>
        <begin position="21"/>
        <end position="41"/>
    </location>
</feature>
<keyword evidence="2 5" id="KW-0812">Transmembrane</keyword>
<keyword evidence="8" id="KW-1185">Reference proteome</keyword>
<keyword evidence="4 5" id="KW-0472">Membrane</keyword>
<evidence type="ECO:0000256" key="3">
    <source>
        <dbReference type="ARBA" id="ARBA00022989"/>
    </source>
</evidence>
<dbReference type="InterPro" id="IPR013525">
    <property type="entry name" value="ABC2_TM"/>
</dbReference>
<dbReference type="InterPro" id="IPR047817">
    <property type="entry name" value="ABC2_TM_bact-type"/>
</dbReference>
<feature type="transmembrane region" description="Helical" evidence="5">
    <location>
        <begin position="255"/>
        <end position="273"/>
    </location>
</feature>
<dbReference type="GO" id="GO:0016020">
    <property type="term" value="C:membrane"/>
    <property type="evidence" value="ECO:0007669"/>
    <property type="project" value="UniProtKB-SubCell"/>
</dbReference>
<comment type="subcellular location">
    <subcellularLocation>
        <location evidence="1">Membrane</location>
        <topology evidence="1">Multi-pass membrane protein</topology>
    </subcellularLocation>
</comment>
<evidence type="ECO:0000256" key="2">
    <source>
        <dbReference type="ARBA" id="ARBA00022692"/>
    </source>
</evidence>
<evidence type="ECO:0000259" key="6">
    <source>
        <dbReference type="PROSITE" id="PS51012"/>
    </source>
</evidence>
<dbReference type="STRING" id="1348114.OM33_13720"/>
<keyword evidence="3 5" id="KW-1133">Transmembrane helix</keyword>
<name>A0A0A7EJ96_9GAMM</name>
<dbReference type="InterPro" id="IPR052902">
    <property type="entry name" value="ABC-2_transporter"/>
</dbReference>
<dbReference type="AlphaFoldDB" id="A0A0A7EJ96"/>
<dbReference type="KEGG" id="pseo:OM33_13720"/>
<evidence type="ECO:0000313" key="7">
    <source>
        <dbReference type="EMBL" id="AIY66052.1"/>
    </source>
</evidence>
<evidence type="ECO:0000256" key="5">
    <source>
        <dbReference type="SAM" id="Phobius"/>
    </source>
</evidence>
<reference evidence="7 8" key="1">
    <citation type="submission" date="2014-11" db="EMBL/GenBank/DDBJ databases">
        <title>Complete Genome Sequence of Pseudoalteromonas sp. Strain OCN003 Isolated from Kaneohe Bay, Oahu, Hawaii.</title>
        <authorList>
            <person name="Beurmann S."/>
            <person name="Videau P."/>
            <person name="Ushijima B."/>
            <person name="Smith A.M."/>
            <person name="Aeby G.S."/>
            <person name="Callahan S.M."/>
            <person name="Belcaid M."/>
        </authorList>
    </citation>
    <scope>NUCLEOTIDE SEQUENCE [LARGE SCALE GENOMIC DNA]</scope>
    <source>
        <strain evidence="7 8">OCN003</strain>
    </source>
</reference>
<dbReference type="Proteomes" id="UP000030341">
    <property type="component" value="Chromosome 1"/>
</dbReference>
<dbReference type="Pfam" id="PF12698">
    <property type="entry name" value="ABC2_membrane_3"/>
    <property type="match status" value="1"/>
</dbReference>
<dbReference type="EMBL" id="CP009888">
    <property type="protein sequence ID" value="AIY66052.1"/>
    <property type="molecule type" value="Genomic_DNA"/>
</dbReference>
<dbReference type="HOGENOM" id="CLU_039483_0_0_6"/>
<sequence>MFKRFFAVLVARNYEFFRDRSALGWNLVFPILLVVGFAFIFKNDNPTLFKIGYLGDLNQHSISQYKHLEFIEYSNKSSAIDKLRQHKLDLLVSFKDNQYWVNTSSANGYIAEKLLLAETTQNHSGQFIKETIEGQEIRYLDWVVPGILAMNMMFSCLYGVGYVIVRYRKNAVLKRLSATPLKPIEFLAAQIVSRLLIVVVLTSGIFFACNFIFDFYLVGNMWWLLLLCILGAFALISLSLLIACRSESEEFTGGILNLVSWPMMMLSGVWFSLEGSPAFVQAISQIFPLTQMLIGARAVMLEGAGFIEIAPQIFILVGQSVLFLLLGSLFFRWKGQTR</sequence>
<dbReference type="eggNOG" id="COG0842">
    <property type="taxonomic scope" value="Bacteria"/>
</dbReference>
<protein>
    <submittedName>
        <fullName evidence="7">ABC transporter permease</fullName>
    </submittedName>
</protein>
<gene>
    <name evidence="7" type="ORF">OM33_13720</name>
</gene>
<feature type="transmembrane region" description="Helical" evidence="5">
    <location>
        <begin position="186"/>
        <end position="216"/>
    </location>
</feature>
<dbReference type="PANTHER" id="PTHR43027">
    <property type="entry name" value="DOXORUBICIN RESISTANCE ABC TRANSPORTER PERMEASE PROTEIN DRRC-RELATED"/>
    <property type="match status" value="1"/>
</dbReference>
<feature type="domain" description="ABC transmembrane type-2" evidence="6">
    <location>
        <begin position="104"/>
        <end position="334"/>
    </location>
</feature>
<organism evidence="7 8">
    <name type="scientific">Pseudoalteromonas piratica</name>
    <dbReference type="NCBI Taxonomy" id="1348114"/>
    <lineage>
        <taxon>Bacteria</taxon>
        <taxon>Pseudomonadati</taxon>
        <taxon>Pseudomonadota</taxon>
        <taxon>Gammaproteobacteria</taxon>
        <taxon>Alteromonadales</taxon>
        <taxon>Pseudoalteromonadaceae</taxon>
        <taxon>Pseudoalteromonas</taxon>
    </lineage>
</organism>
<feature type="transmembrane region" description="Helical" evidence="5">
    <location>
        <begin position="142"/>
        <end position="165"/>
    </location>
</feature>
<evidence type="ECO:0000313" key="8">
    <source>
        <dbReference type="Proteomes" id="UP000030341"/>
    </source>
</evidence>
<dbReference type="PROSITE" id="PS51012">
    <property type="entry name" value="ABC_TM2"/>
    <property type="match status" value="1"/>
</dbReference>
<feature type="transmembrane region" description="Helical" evidence="5">
    <location>
        <begin position="313"/>
        <end position="333"/>
    </location>
</feature>
<evidence type="ECO:0000256" key="4">
    <source>
        <dbReference type="ARBA" id="ARBA00023136"/>
    </source>
</evidence>
<dbReference type="RefSeq" id="WP_038642505.1">
    <property type="nucleotide sequence ID" value="NZ_CP009888.1"/>
</dbReference>
<evidence type="ECO:0000256" key="1">
    <source>
        <dbReference type="ARBA" id="ARBA00004141"/>
    </source>
</evidence>
<dbReference type="GO" id="GO:0140359">
    <property type="term" value="F:ABC-type transporter activity"/>
    <property type="evidence" value="ECO:0007669"/>
    <property type="project" value="InterPro"/>
</dbReference>
<proteinExistence type="predicted"/>
<dbReference type="OrthoDB" id="8988363at2"/>
<dbReference type="PANTHER" id="PTHR43027:SF2">
    <property type="entry name" value="TRANSPORT PERMEASE PROTEIN"/>
    <property type="match status" value="1"/>
</dbReference>
<accession>A0A0A7EJ96</accession>